<dbReference type="HOGENOM" id="CLU_048318_0_0_1"/>
<dbReference type="Pfam" id="PF11976">
    <property type="entry name" value="Rad60-SLD"/>
    <property type="match status" value="1"/>
</dbReference>
<dbReference type="GO" id="GO:0007064">
    <property type="term" value="P:mitotic sister chromatid cohesion"/>
    <property type="evidence" value="ECO:0007669"/>
    <property type="project" value="EnsemblFungi"/>
</dbReference>
<gene>
    <name evidence="3" type="primary">KAFR0E03870</name>
    <name evidence="3" type="ORF">KAFR_0E03870</name>
</gene>
<dbReference type="GO" id="GO:0033235">
    <property type="term" value="P:positive regulation of protein sumoylation"/>
    <property type="evidence" value="ECO:0007669"/>
    <property type="project" value="EnsemblFungi"/>
</dbReference>
<sequence length="396" mass="44505">MSDSSSSSDDFFLAASEEDDEPLSYGNARETIIDEKVTETIRSDESSDDSIMKEYVKRNSLRSSKTEPSEGKRGEPRRTSKRTRTSVISSSASDESFFSDGSASRSSSRSPSPPAKRQKSFISETAEDSDENDDFFKELATVAQKKSVTGTESAAKRPKRIYNIRFISKLDGSINKSVKVKVLGKFPFSKILPAALKGLIDAYKIPSIMSEIYDVENVGLYWNNAKLLNFMTCDSLSIPLAFENEISNVDILIVSKEFGEKLEKLDQMKTLQEEAKLERQEEIKDVDEGDDFVLKEFEAELRDVAPSNANLSLDTDGEDSEPLMKLALMGQDNKKIYVNVRSSTQISKLVEYYKKQKNLARNVKVKLLFDHDELDLNETVGDQDMEDEDMIDVVVV</sequence>
<feature type="region of interest" description="Disordered" evidence="1">
    <location>
        <begin position="1"/>
        <end position="130"/>
    </location>
</feature>
<dbReference type="RefSeq" id="XP_003957673.1">
    <property type="nucleotide sequence ID" value="XM_003957624.1"/>
</dbReference>
<keyword evidence="4" id="KW-1185">Reference proteome</keyword>
<dbReference type="GO" id="GO:0031573">
    <property type="term" value="P:mitotic intra-S DNA damage checkpoint signaling"/>
    <property type="evidence" value="ECO:0007669"/>
    <property type="project" value="EnsemblFungi"/>
</dbReference>
<dbReference type="OrthoDB" id="3365399at2759"/>
<feature type="domain" description="Ubiquitin-like" evidence="2">
    <location>
        <begin position="324"/>
        <end position="396"/>
    </location>
</feature>
<feature type="compositionally biased region" description="Basic and acidic residues" evidence="1">
    <location>
        <begin position="64"/>
        <end position="78"/>
    </location>
</feature>
<dbReference type="eggNOG" id="ENOG502QS09">
    <property type="taxonomic scope" value="Eukaryota"/>
</dbReference>
<name>H2AVY8_KAZAF</name>
<dbReference type="KEGG" id="kaf:KAFR_0E03870"/>
<feature type="compositionally biased region" description="Low complexity" evidence="1">
    <location>
        <begin position="1"/>
        <end position="10"/>
    </location>
</feature>
<dbReference type="GO" id="GO:0180016">
    <property type="term" value="F:SUMO ligase regulator activity"/>
    <property type="evidence" value="ECO:0007669"/>
    <property type="project" value="EnsemblFungi"/>
</dbReference>
<dbReference type="InterPro" id="IPR022617">
    <property type="entry name" value="Rad60/SUMO-like_dom"/>
</dbReference>
<accession>H2AVY8</accession>
<dbReference type="SUPFAM" id="SSF54236">
    <property type="entry name" value="Ubiquitin-like"/>
    <property type="match status" value="1"/>
</dbReference>
<reference evidence="3 4" key="1">
    <citation type="journal article" date="2011" name="Proc. Natl. Acad. Sci. U.S.A.">
        <title>Evolutionary erosion of yeast sex chromosomes by mating-type switching accidents.</title>
        <authorList>
            <person name="Gordon J.L."/>
            <person name="Armisen D."/>
            <person name="Proux-Wera E."/>
            <person name="Oheigeartaigh S.S."/>
            <person name="Byrne K.P."/>
            <person name="Wolfe K.H."/>
        </authorList>
    </citation>
    <scope>NUCLEOTIDE SEQUENCE [LARGE SCALE GENOMIC DNA]</scope>
    <source>
        <strain evidence="4">ATCC 22294 / BCRC 22015 / CBS 2517 / CECT 1963 / NBRC 1671 / NRRL Y-8276</strain>
    </source>
</reference>
<dbReference type="InterPro" id="IPR029071">
    <property type="entry name" value="Ubiquitin-like_domsf"/>
</dbReference>
<dbReference type="GO" id="GO:0000403">
    <property type="term" value="F:Y-form DNA binding"/>
    <property type="evidence" value="ECO:0007669"/>
    <property type="project" value="EnsemblFungi"/>
</dbReference>
<protein>
    <recommendedName>
        <fullName evidence="2">Ubiquitin-like domain-containing protein</fullName>
    </recommendedName>
</protein>
<dbReference type="Proteomes" id="UP000005220">
    <property type="component" value="Chromosome 5"/>
</dbReference>
<evidence type="ECO:0000259" key="2">
    <source>
        <dbReference type="PROSITE" id="PS50053"/>
    </source>
</evidence>
<dbReference type="GeneID" id="13883354"/>
<dbReference type="EMBL" id="HE650825">
    <property type="protein sequence ID" value="CCF58538.1"/>
    <property type="molecule type" value="Genomic_DNA"/>
</dbReference>
<dbReference type="PROSITE" id="PS50053">
    <property type="entry name" value="UBIQUITIN_2"/>
    <property type="match status" value="1"/>
</dbReference>
<dbReference type="GO" id="GO:0005634">
    <property type="term" value="C:nucleus"/>
    <property type="evidence" value="ECO:0007669"/>
    <property type="project" value="EnsemblFungi"/>
</dbReference>
<dbReference type="FunCoup" id="H2AVY8">
    <property type="interactions" value="53"/>
</dbReference>
<organism evidence="3 4">
    <name type="scientific">Kazachstania africana (strain ATCC 22294 / BCRC 22015 / CBS 2517 / CECT 1963 / NBRC 1671 / NRRL Y-8276)</name>
    <name type="common">Yeast</name>
    <name type="synonym">Kluyveromyces africanus</name>
    <dbReference type="NCBI Taxonomy" id="1071382"/>
    <lineage>
        <taxon>Eukaryota</taxon>
        <taxon>Fungi</taxon>
        <taxon>Dikarya</taxon>
        <taxon>Ascomycota</taxon>
        <taxon>Saccharomycotina</taxon>
        <taxon>Saccharomycetes</taxon>
        <taxon>Saccharomycetales</taxon>
        <taxon>Saccharomycetaceae</taxon>
        <taxon>Kazachstania</taxon>
    </lineage>
</organism>
<dbReference type="GO" id="GO:0000724">
    <property type="term" value="P:double-strand break repair via homologous recombination"/>
    <property type="evidence" value="ECO:0007669"/>
    <property type="project" value="EnsemblFungi"/>
</dbReference>
<dbReference type="AlphaFoldDB" id="H2AVY8"/>
<dbReference type="GO" id="GO:0000400">
    <property type="term" value="F:four-way junction DNA binding"/>
    <property type="evidence" value="ECO:0007669"/>
    <property type="project" value="EnsemblFungi"/>
</dbReference>
<dbReference type="CDD" id="cd17080">
    <property type="entry name" value="Ubl_SLD2_Esc2_like"/>
    <property type="match status" value="1"/>
</dbReference>
<dbReference type="InParanoid" id="H2AVY8"/>
<evidence type="ECO:0000313" key="4">
    <source>
        <dbReference type="Proteomes" id="UP000005220"/>
    </source>
</evidence>
<dbReference type="Gene3D" id="3.10.20.90">
    <property type="entry name" value="Phosphatidylinositol 3-kinase Catalytic Subunit, Chain A, domain 1"/>
    <property type="match status" value="1"/>
</dbReference>
<feature type="compositionally biased region" description="Basic and acidic residues" evidence="1">
    <location>
        <begin position="31"/>
        <end position="57"/>
    </location>
</feature>
<dbReference type="InterPro" id="IPR000626">
    <property type="entry name" value="Ubiquitin-like_dom"/>
</dbReference>
<dbReference type="GO" id="GO:0070336">
    <property type="term" value="F:flap-structured DNA binding"/>
    <property type="evidence" value="ECO:0007669"/>
    <property type="project" value="EnsemblFungi"/>
</dbReference>
<feature type="compositionally biased region" description="Low complexity" evidence="1">
    <location>
        <begin position="89"/>
        <end position="110"/>
    </location>
</feature>
<evidence type="ECO:0000313" key="3">
    <source>
        <dbReference type="EMBL" id="CCF58538.1"/>
    </source>
</evidence>
<evidence type="ECO:0000256" key="1">
    <source>
        <dbReference type="SAM" id="MobiDB-lite"/>
    </source>
</evidence>
<proteinExistence type="predicted"/>
<dbReference type="GO" id="GO:0030466">
    <property type="term" value="P:silent mating-type cassette heterochromatin formation"/>
    <property type="evidence" value="ECO:0007669"/>
    <property type="project" value="EnsemblFungi"/>
</dbReference>